<dbReference type="GO" id="GO:0008270">
    <property type="term" value="F:zinc ion binding"/>
    <property type="evidence" value="ECO:0007669"/>
    <property type="project" value="UniProtKB-KW"/>
</dbReference>
<feature type="compositionally biased region" description="Low complexity" evidence="7">
    <location>
        <begin position="980"/>
        <end position="992"/>
    </location>
</feature>
<feature type="compositionally biased region" description="Basic and acidic residues" evidence="7">
    <location>
        <begin position="253"/>
        <end position="262"/>
    </location>
</feature>
<dbReference type="InterPro" id="IPR013087">
    <property type="entry name" value="Znf_C2H2_type"/>
</dbReference>
<feature type="region of interest" description="Disordered" evidence="7">
    <location>
        <begin position="109"/>
        <end position="146"/>
    </location>
</feature>
<keyword evidence="3 6" id="KW-0863">Zinc-finger</keyword>
<evidence type="ECO:0000256" key="3">
    <source>
        <dbReference type="ARBA" id="ARBA00022771"/>
    </source>
</evidence>
<evidence type="ECO:0000259" key="8">
    <source>
        <dbReference type="PROSITE" id="PS50157"/>
    </source>
</evidence>
<feature type="domain" description="C2H2-type" evidence="8">
    <location>
        <begin position="827"/>
        <end position="854"/>
    </location>
</feature>
<gene>
    <name evidence="11" type="primary">LOC117646206</name>
</gene>
<dbReference type="PANTHER" id="PTHR24377">
    <property type="entry name" value="IP01015P-RELATED"/>
    <property type="match status" value="1"/>
</dbReference>
<feature type="compositionally biased region" description="Low complexity" evidence="7">
    <location>
        <begin position="949"/>
        <end position="964"/>
    </location>
</feature>
<keyword evidence="2" id="KW-0677">Repeat</keyword>
<feature type="domain" description="C2H2-type" evidence="8">
    <location>
        <begin position="480"/>
        <end position="507"/>
    </location>
</feature>
<dbReference type="PROSITE" id="PS00028">
    <property type="entry name" value="ZINC_FINGER_C2H2_1"/>
    <property type="match status" value="12"/>
</dbReference>
<evidence type="ECO:0000256" key="1">
    <source>
        <dbReference type="ARBA" id="ARBA00022723"/>
    </source>
</evidence>
<dbReference type="InterPro" id="IPR036236">
    <property type="entry name" value="Znf_C2H2_sf"/>
</dbReference>
<evidence type="ECO:0000256" key="5">
    <source>
        <dbReference type="ARBA" id="ARBA00023242"/>
    </source>
</evidence>
<keyword evidence="4" id="KW-0862">Zinc</keyword>
<dbReference type="InParanoid" id="A0A6P8ZNT3"/>
<feature type="compositionally biased region" description="Pro residues" evidence="7">
    <location>
        <begin position="965"/>
        <end position="979"/>
    </location>
</feature>
<keyword evidence="5" id="KW-0539">Nucleus</keyword>
<dbReference type="InterPro" id="IPR050826">
    <property type="entry name" value="Krueppel_C2H2_ZnFinger"/>
</dbReference>
<protein>
    <submittedName>
        <fullName evidence="11">Zinc finger protein 840</fullName>
    </submittedName>
</protein>
<feature type="domain" description="SWIM-type" evidence="9">
    <location>
        <begin position="61"/>
        <end position="100"/>
    </location>
</feature>
<feature type="domain" description="C2H2-type" evidence="8">
    <location>
        <begin position="422"/>
        <end position="446"/>
    </location>
</feature>
<dbReference type="Pfam" id="PF00096">
    <property type="entry name" value="zf-C2H2"/>
    <property type="match status" value="7"/>
</dbReference>
<dbReference type="PROSITE" id="PS50157">
    <property type="entry name" value="ZINC_FINGER_C2H2_2"/>
    <property type="match status" value="14"/>
</dbReference>
<feature type="domain" description="C2H2-type" evidence="8">
    <location>
        <begin position="712"/>
        <end position="740"/>
    </location>
</feature>
<feature type="compositionally biased region" description="Low complexity" evidence="7">
    <location>
        <begin position="1058"/>
        <end position="1067"/>
    </location>
</feature>
<feature type="compositionally biased region" description="Basic and acidic residues" evidence="7">
    <location>
        <begin position="930"/>
        <end position="948"/>
    </location>
</feature>
<keyword evidence="10" id="KW-1185">Reference proteome</keyword>
<feature type="compositionally biased region" description="Basic and acidic residues" evidence="7">
    <location>
        <begin position="124"/>
        <end position="146"/>
    </location>
</feature>
<feature type="domain" description="C2H2-type" evidence="8">
    <location>
        <begin position="883"/>
        <end position="911"/>
    </location>
</feature>
<feature type="compositionally biased region" description="Acidic residues" evidence="7">
    <location>
        <begin position="272"/>
        <end position="283"/>
    </location>
</feature>
<evidence type="ECO:0000259" key="9">
    <source>
        <dbReference type="PROSITE" id="PS50966"/>
    </source>
</evidence>
<evidence type="ECO:0000256" key="7">
    <source>
        <dbReference type="SAM" id="MobiDB-lite"/>
    </source>
</evidence>
<feature type="domain" description="C2H2-type" evidence="8">
    <location>
        <begin position="625"/>
        <end position="655"/>
    </location>
</feature>
<evidence type="ECO:0000313" key="11">
    <source>
        <dbReference type="RefSeq" id="XP_034242904.1"/>
    </source>
</evidence>
<dbReference type="KEGG" id="tpal:117646206"/>
<dbReference type="GO" id="GO:0006355">
    <property type="term" value="P:regulation of DNA-templated transcription"/>
    <property type="evidence" value="ECO:0007669"/>
    <property type="project" value="UniProtKB-ARBA"/>
</dbReference>
<feature type="compositionally biased region" description="Low complexity" evidence="7">
    <location>
        <begin position="1037"/>
        <end position="1046"/>
    </location>
</feature>
<dbReference type="FunFam" id="3.30.160.60:FF:002343">
    <property type="entry name" value="Zinc finger protein 33A"/>
    <property type="match status" value="1"/>
</dbReference>
<keyword evidence="1" id="KW-0479">Metal-binding</keyword>
<dbReference type="GeneID" id="117646206"/>
<evidence type="ECO:0000256" key="2">
    <source>
        <dbReference type="ARBA" id="ARBA00022737"/>
    </source>
</evidence>
<dbReference type="PROSITE" id="PS50966">
    <property type="entry name" value="ZF_SWIM"/>
    <property type="match status" value="1"/>
</dbReference>
<evidence type="ECO:0000256" key="6">
    <source>
        <dbReference type="PROSITE-ProRule" id="PRU00042"/>
    </source>
</evidence>
<dbReference type="OrthoDB" id="2687452at2759"/>
<proteinExistence type="predicted"/>
<organism evidence="11">
    <name type="scientific">Thrips palmi</name>
    <name type="common">Melon thrips</name>
    <dbReference type="NCBI Taxonomy" id="161013"/>
    <lineage>
        <taxon>Eukaryota</taxon>
        <taxon>Metazoa</taxon>
        <taxon>Ecdysozoa</taxon>
        <taxon>Arthropoda</taxon>
        <taxon>Hexapoda</taxon>
        <taxon>Insecta</taxon>
        <taxon>Pterygota</taxon>
        <taxon>Neoptera</taxon>
        <taxon>Paraneoptera</taxon>
        <taxon>Thysanoptera</taxon>
        <taxon>Terebrantia</taxon>
        <taxon>Thripoidea</taxon>
        <taxon>Thripidae</taxon>
        <taxon>Thrips</taxon>
    </lineage>
</organism>
<dbReference type="Proteomes" id="UP000515158">
    <property type="component" value="Unplaced"/>
</dbReference>
<feature type="domain" description="C2H2-type" evidence="8">
    <location>
        <begin position="683"/>
        <end position="711"/>
    </location>
</feature>
<feature type="region of interest" description="Disordered" evidence="7">
    <location>
        <begin position="916"/>
        <end position="1068"/>
    </location>
</feature>
<feature type="region of interest" description="Disordered" evidence="7">
    <location>
        <begin position="192"/>
        <end position="312"/>
    </location>
</feature>
<dbReference type="InterPro" id="IPR007527">
    <property type="entry name" value="Znf_SWIM"/>
</dbReference>
<feature type="domain" description="C2H2-type" evidence="8">
    <location>
        <begin position="771"/>
        <end position="799"/>
    </location>
</feature>
<sequence>MILVSYIDILDFVGGDRLCLIEGEEIFNDNKVANVEVLCRSAGECYDVSATCQDTSHSKNVTVCIKIDENKKKSFLSNCTCVRSGLGKCGHVAAILIYLHRNPLSCSNDSDAAQLPPKSQFELKNSERKIDNNSLKEDHIGKRPEEQYCRKLRNKRPIAAVGTTSRGETKSKSVINKTTNLDNVKAIEDVDDPTWVKESDGEDDEAIDFSPSSDDDWKPSPEKKRQKRKISLCSSKDPKGVSKAREKKHHMTILKEDQEARELSSSAFQGCEGEEQKEDEDKADDTSTRTESQKKSLAVSAPFEEEEEEDSNLTMEPLQCLLCEVATGTRQEMHGHYILAHRTKNRDTVVVCDRCGDFRLPRDHICPSQQSFRCRMCRVSFQSGRFYWNHLIRVSKTHTARLERGEQGAQGAQGAQGGLPRWRCGWSRCAERFPTEEELMIHVRLHLPQPVAHMCTVCNLLLPNADAKVLHLAKHDSSVYECAACAHACADKEALRQHWQVHANERPHLCDQCGWRFVSEDLLQVHARKVHEGGPFSCNKCPTTFNDRTDLRVHFGAAHGKVRCWQSSCTFRCTRKASLQRHERQVHRAHANAAEDDVDVDFNVDDPPPPPETVLADASGDDSSLTCPVPACGASFAKRGKLRDHVRDVHDGAPVICPECNKAFRTRRALDEHVRVHTGERPFVCAECGMSFKRVQNLEYHIKGAHKNERNFSCPECDKRYISNADMQRHLRYSHQDSRKWHLCTECGHKAPSLFNLKQHVQSKHTGERPHKCYICQAGFVAKSDLTKHIMYKHDKQQPFPCPDCDRRYQRRRDLQLHQQRHHATGHTCPECGKAFDSYASMMQHARYHTNEEAFQCAACGRRFPHRMNLSRHLCTPDIKKNFRCKTCGLTFTTSGSLKSHRRRLHPTEYAADLAEPTAKQAKQDQQNQDQEHQDQEHQDQEHQDREQQQQQESQTVEQPSEDQQPPPPPSEEPPPEQPQPVAQTPQTSSPQYLPPPAAQSPVIHHASLNQQPHQQPPQQPQTPQPVTQLAAHEAAQQSRQHVVVHQPRHHQEEQQHADQQPQQHAALGEAHGAWVMQPAGAATATTAALTQDDAILTLTTCPTYHDPESAPPPLVLQPLQQSNVLRYSALPTDVPLVVKAPPPLVSLQVKADQQQVMYAQPAVPTGTLVSAAPTVKLVSVSQSQPPPLASLSSSGQILGAPIQSTADGSIHLVFVPAPTVPAVPAVPAHTK</sequence>
<dbReference type="SUPFAM" id="SSF57667">
    <property type="entry name" value="beta-beta-alpha zinc fingers"/>
    <property type="match status" value="6"/>
</dbReference>
<feature type="domain" description="C2H2-type" evidence="8">
    <location>
        <begin position="655"/>
        <end position="682"/>
    </location>
</feature>
<dbReference type="Gene3D" id="3.30.160.60">
    <property type="entry name" value="Classic Zinc Finger"/>
    <property type="match status" value="10"/>
</dbReference>
<feature type="domain" description="C2H2-type" evidence="8">
    <location>
        <begin position="855"/>
        <end position="873"/>
    </location>
</feature>
<reference evidence="11" key="1">
    <citation type="submission" date="2025-08" db="UniProtKB">
        <authorList>
            <consortium name="RefSeq"/>
        </authorList>
    </citation>
    <scope>IDENTIFICATION</scope>
    <source>
        <tissue evidence="11">Total insect</tissue>
    </source>
</reference>
<feature type="compositionally biased region" description="Pro residues" evidence="7">
    <location>
        <begin position="1015"/>
        <end position="1024"/>
    </location>
</feature>
<feature type="domain" description="C2H2-type" evidence="8">
    <location>
        <begin position="800"/>
        <end position="822"/>
    </location>
</feature>
<evidence type="ECO:0000313" key="10">
    <source>
        <dbReference type="Proteomes" id="UP000515158"/>
    </source>
</evidence>
<feature type="domain" description="C2H2-type" evidence="8">
    <location>
        <begin position="536"/>
        <end position="559"/>
    </location>
</feature>
<dbReference type="RefSeq" id="XP_034242904.1">
    <property type="nucleotide sequence ID" value="XM_034387013.1"/>
</dbReference>
<dbReference type="SMART" id="SM00355">
    <property type="entry name" value="ZnF_C2H2"/>
    <property type="match status" value="18"/>
</dbReference>
<accession>A0A6P8ZNT3</accession>
<feature type="compositionally biased region" description="Basic and acidic residues" evidence="7">
    <location>
        <begin position="284"/>
        <end position="294"/>
    </location>
</feature>
<feature type="domain" description="C2H2-type" evidence="8">
    <location>
        <begin position="508"/>
        <end position="533"/>
    </location>
</feature>
<feature type="domain" description="C2H2-type" evidence="8">
    <location>
        <begin position="742"/>
        <end position="770"/>
    </location>
</feature>
<dbReference type="AlphaFoldDB" id="A0A6P8ZNT3"/>
<name>A0A6P8ZNT3_THRPL</name>
<evidence type="ECO:0000256" key="4">
    <source>
        <dbReference type="ARBA" id="ARBA00022833"/>
    </source>
</evidence>